<evidence type="ECO:0000256" key="5">
    <source>
        <dbReference type="ARBA" id="ARBA00023136"/>
    </source>
</evidence>
<dbReference type="CDD" id="cd06574">
    <property type="entry name" value="TM_PBP1_branched-chain-AA_like"/>
    <property type="match status" value="1"/>
</dbReference>
<evidence type="ECO:0000256" key="1">
    <source>
        <dbReference type="ARBA" id="ARBA00004651"/>
    </source>
</evidence>
<feature type="transmembrane region" description="Helical" evidence="6">
    <location>
        <begin position="62"/>
        <end position="79"/>
    </location>
</feature>
<dbReference type="EMBL" id="JARJFB010000041">
    <property type="protein sequence ID" value="MEA0970732.1"/>
    <property type="molecule type" value="Genomic_DNA"/>
</dbReference>
<dbReference type="PANTHER" id="PTHR32196">
    <property type="entry name" value="ABC TRANSPORTER PERMEASE PROTEIN YPHD-RELATED-RELATED"/>
    <property type="match status" value="1"/>
</dbReference>
<evidence type="ECO:0000256" key="2">
    <source>
        <dbReference type="ARBA" id="ARBA00022475"/>
    </source>
</evidence>
<accession>A0ABU5NC62</accession>
<dbReference type="RefSeq" id="WP_322776633.1">
    <property type="nucleotide sequence ID" value="NZ_JARJFB010000041.1"/>
</dbReference>
<reference evidence="7 8" key="1">
    <citation type="submission" date="2023-03" db="EMBL/GenBank/DDBJ databases">
        <title>Host association and intracellularity evolved multiple times independently in the Rickettsiales.</title>
        <authorList>
            <person name="Castelli M."/>
            <person name="Nardi T."/>
            <person name="Gammuto L."/>
            <person name="Bellinzona G."/>
            <person name="Sabaneyeva E."/>
            <person name="Potekhin A."/>
            <person name="Serra V."/>
            <person name="Petroni G."/>
            <person name="Sassera D."/>
        </authorList>
    </citation>
    <scope>NUCLEOTIDE SEQUENCE [LARGE SCALE GENOMIC DNA]</scope>
    <source>
        <strain evidence="7 8">Sr 2-6</strain>
    </source>
</reference>
<dbReference type="Pfam" id="PF02653">
    <property type="entry name" value="BPD_transp_2"/>
    <property type="match status" value="1"/>
</dbReference>
<evidence type="ECO:0000256" key="6">
    <source>
        <dbReference type="SAM" id="Phobius"/>
    </source>
</evidence>
<gene>
    <name evidence="7" type="ORF">Megvenef_00700</name>
</gene>
<keyword evidence="2" id="KW-1003">Cell membrane</keyword>
<protein>
    <submittedName>
        <fullName evidence="7">ABC transporter permease</fullName>
    </submittedName>
</protein>
<feature type="transmembrane region" description="Helical" evidence="6">
    <location>
        <begin position="260"/>
        <end position="277"/>
    </location>
</feature>
<keyword evidence="5 6" id="KW-0472">Membrane</keyword>
<evidence type="ECO:0000256" key="4">
    <source>
        <dbReference type="ARBA" id="ARBA00022989"/>
    </source>
</evidence>
<name>A0ABU5NC62_9RICK</name>
<evidence type="ECO:0000313" key="8">
    <source>
        <dbReference type="Proteomes" id="UP001291687"/>
    </source>
</evidence>
<dbReference type="PANTHER" id="PTHR32196:SF69">
    <property type="entry name" value="BRANCHED-CHAIN AMINO ACID TRANSPORT SYSTEM, PERMEASE PROTEIN"/>
    <property type="match status" value="1"/>
</dbReference>
<feature type="transmembrane region" description="Helical" evidence="6">
    <location>
        <begin position="125"/>
        <end position="145"/>
    </location>
</feature>
<feature type="transmembrane region" description="Helical" evidence="6">
    <location>
        <begin position="165"/>
        <end position="188"/>
    </location>
</feature>
<organism evidence="7 8">
    <name type="scientific">Candidatus Megaera venefica</name>
    <dbReference type="NCBI Taxonomy" id="2055910"/>
    <lineage>
        <taxon>Bacteria</taxon>
        <taxon>Pseudomonadati</taxon>
        <taxon>Pseudomonadota</taxon>
        <taxon>Alphaproteobacteria</taxon>
        <taxon>Rickettsiales</taxon>
        <taxon>Rickettsiaceae</taxon>
        <taxon>Candidatus Megaera</taxon>
    </lineage>
</organism>
<comment type="caution">
    <text evidence="7">The sequence shown here is derived from an EMBL/GenBank/DDBJ whole genome shotgun (WGS) entry which is preliminary data.</text>
</comment>
<feature type="transmembrane region" description="Helical" evidence="6">
    <location>
        <begin position="200"/>
        <end position="221"/>
    </location>
</feature>
<dbReference type="Proteomes" id="UP001291687">
    <property type="component" value="Unassembled WGS sequence"/>
</dbReference>
<sequence length="286" mass="30332">MNQLQLLGAIEIGLIYSLVAIGVYITFKVIDFPDLTVDGSFTLGAAVSSAMIFAGYDPYLATISAIFAGSLSGMVTGYLNVRWEILGLLAGILTMTALYSINLRIMGRPNIAIIDSATVFKNWSIIITILIVTIISIFMLARFFASEFGLAVRAIGINPKVSSAYGIKVGLMKIVALSISNAIVALAGSLFAQSQGFADISMGMGTIIVGLASVIIGDALLHPERIWVGLVTCAVGSIIYRIVIAFALNAHDIGLEASDLNLITALLVALTMIASKLKKKRSVRII</sequence>
<evidence type="ECO:0000313" key="7">
    <source>
        <dbReference type="EMBL" id="MEA0970732.1"/>
    </source>
</evidence>
<dbReference type="InterPro" id="IPR001851">
    <property type="entry name" value="ABC_transp_permease"/>
</dbReference>
<feature type="transmembrane region" description="Helical" evidence="6">
    <location>
        <begin position="228"/>
        <end position="248"/>
    </location>
</feature>
<comment type="subcellular location">
    <subcellularLocation>
        <location evidence="1">Cell membrane</location>
        <topology evidence="1">Multi-pass membrane protein</topology>
    </subcellularLocation>
</comment>
<proteinExistence type="predicted"/>
<feature type="transmembrane region" description="Helical" evidence="6">
    <location>
        <begin position="86"/>
        <end position="105"/>
    </location>
</feature>
<keyword evidence="3 6" id="KW-0812">Transmembrane</keyword>
<keyword evidence="4 6" id="KW-1133">Transmembrane helix</keyword>
<feature type="transmembrane region" description="Helical" evidence="6">
    <location>
        <begin position="6"/>
        <end position="27"/>
    </location>
</feature>
<evidence type="ECO:0000256" key="3">
    <source>
        <dbReference type="ARBA" id="ARBA00022692"/>
    </source>
</evidence>
<keyword evidence="8" id="KW-1185">Reference proteome</keyword>